<dbReference type="PANTHER" id="PTHR40940">
    <property type="entry name" value="PROTEIN BATD-RELATED"/>
    <property type="match status" value="1"/>
</dbReference>
<keyword evidence="1" id="KW-0472">Membrane</keyword>
<dbReference type="Pfam" id="PF13584">
    <property type="entry name" value="BatD"/>
    <property type="match status" value="1"/>
</dbReference>
<dbReference type="InterPro" id="IPR025738">
    <property type="entry name" value="BatD"/>
</dbReference>
<feature type="domain" description="DUF7939" evidence="2">
    <location>
        <begin position="449"/>
        <end position="523"/>
    </location>
</feature>
<reference evidence="3 4" key="1">
    <citation type="submission" date="2016-10" db="EMBL/GenBank/DDBJ databases">
        <authorList>
            <person name="de Groot N.N."/>
        </authorList>
    </citation>
    <scope>NUCLEOTIDE SEQUENCE [LARGE SCALE GENOMIC DNA]</scope>
    <source>
        <strain evidence="3 4">DSM 15893</strain>
    </source>
</reference>
<keyword evidence="1" id="KW-1133">Transmembrane helix</keyword>
<protein>
    <submittedName>
        <fullName evidence="3">Oxygen tolerance</fullName>
    </submittedName>
</protein>
<organism evidence="3 4">
    <name type="scientific">Enterovibrio norvegicus DSM 15893</name>
    <dbReference type="NCBI Taxonomy" id="1121869"/>
    <lineage>
        <taxon>Bacteria</taxon>
        <taxon>Pseudomonadati</taxon>
        <taxon>Pseudomonadota</taxon>
        <taxon>Gammaproteobacteria</taxon>
        <taxon>Vibrionales</taxon>
        <taxon>Vibrionaceae</taxon>
        <taxon>Enterovibrio</taxon>
    </lineage>
</organism>
<feature type="transmembrane region" description="Helical" evidence="1">
    <location>
        <begin position="407"/>
        <end position="427"/>
    </location>
</feature>
<proteinExistence type="predicted"/>
<evidence type="ECO:0000313" key="4">
    <source>
        <dbReference type="Proteomes" id="UP000182692"/>
    </source>
</evidence>
<keyword evidence="1" id="KW-0812">Transmembrane</keyword>
<dbReference type="EMBL" id="FOWR01000010">
    <property type="protein sequence ID" value="SFP24064.1"/>
    <property type="molecule type" value="Genomic_DNA"/>
</dbReference>
<gene>
    <name evidence="3" type="ORF">SAMN03084138_01697</name>
</gene>
<dbReference type="Proteomes" id="UP000182692">
    <property type="component" value="Unassembled WGS sequence"/>
</dbReference>
<dbReference type="PANTHER" id="PTHR40940:SF1">
    <property type="entry name" value="PROTEIN BATD"/>
    <property type="match status" value="1"/>
</dbReference>
<evidence type="ECO:0000256" key="1">
    <source>
        <dbReference type="SAM" id="Phobius"/>
    </source>
</evidence>
<name>A0A1I5NQL3_9GAMM</name>
<dbReference type="AlphaFoldDB" id="A0A1I5NQL3"/>
<evidence type="ECO:0000259" key="2">
    <source>
        <dbReference type="Pfam" id="PF25607"/>
    </source>
</evidence>
<accession>A0A1I5NQL3</accession>
<evidence type="ECO:0000313" key="3">
    <source>
        <dbReference type="EMBL" id="SFP24064.1"/>
    </source>
</evidence>
<dbReference type="InterPro" id="IPR057699">
    <property type="entry name" value="DUF7939"/>
</dbReference>
<dbReference type="Pfam" id="PF25607">
    <property type="entry name" value="DUF7939"/>
    <property type="match status" value="1"/>
</dbReference>
<dbReference type="STRING" id="1121869.SAMN03084138_01697"/>
<sequence length="539" mass="58553">MLMASLPLSASAADAVATVSKNMVAINEPFQLTLSINDSVDTDDLDLIPLAENFTYGRPSVSNSTSIINGDMTRKTEIRVAVAAKAIGVFTIPSFQIEDYATQPIRINVVEASQRAKQADDQSIQVNVRLDRQSGYIGETFTYNVELLIGTRVDSPALQAPFGDGLTVEQIGEDQQAETVRNGRRYIAIQRQYQITPNQAGELTLNGAVFTGTKVEGNRWNSTLGLPISRQAKAETLSIKGQPADYNGLWLPTPSLTLSQRWEPEVSDVAGSAEQAAKVGDPITRFIALRIENIAQSAIPNLSVTYPSRVRVYSEKPEYRQDGDATIMTMKQVIIPREVGDVSLPSVSINWFNTTTGKQETSAISGLTLKVAPNDEVQSTQPILPNNEQALLTPAPVTTKVITHAGYWPWATGAFALLWLVTLALYLRKPKQVAIPANVAVASLHSSTSALSALEAAVAENDAVNVAATYRQWQQETHFNAVPQVLRDSIDAEVSTMMASRYSAESTEWENRTLLGLLKQARAVKVNAKEASSLKGLVP</sequence>